<sequence>MQRHTTRARTAAEALSQNLSRSILDGELKPNQQLSEIAVSEKHGVSRNTLREAFRLLIQDGLLVHYPNRGVFVRSFTPDDLHDLYQYRRVFETACLREIFSRTDSADRCLAAMRTACEHASTAIAVGDWDDVAIANNRFHLAIFESLENELMLHRGQNILALSRLVFMTSGQNESVHGPFIKKNQVILSLLEQGKVEEAVDLLSDYIDGSRDNMEKLLSNRA</sequence>
<keyword evidence="6" id="KW-1185">Reference proteome</keyword>
<dbReference type="PANTHER" id="PTHR43537:SF45">
    <property type="entry name" value="GNTR FAMILY REGULATORY PROTEIN"/>
    <property type="match status" value="1"/>
</dbReference>
<dbReference type="Pfam" id="PF00392">
    <property type="entry name" value="GntR"/>
    <property type="match status" value="1"/>
</dbReference>
<evidence type="ECO:0000256" key="2">
    <source>
        <dbReference type="ARBA" id="ARBA00023125"/>
    </source>
</evidence>
<dbReference type="Proteomes" id="UP001183619">
    <property type="component" value="Unassembled WGS sequence"/>
</dbReference>
<keyword evidence="1" id="KW-0805">Transcription regulation</keyword>
<dbReference type="RefSeq" id="WP_277105670.1">
    <property type="nucleotide sequence ID" value="NZ_BAAAJS010000036.1"/>
</dbReference>
<dbReference type="SUPFAM" id="SSF48008">
    <property type="entry name" value="GntR ligand-binding domain-like"/>
    <property type="match status" value="1"/>
</dbReference>
<dbReference type="GO" id="GO:0003677">
    <property type="term" value="F:DNA binding"/>
    <property type="evidence" value="ECO:0007669"/>
    <property type="project" value="UniProtKB-KW"/>
</dbReference>
<dbReference type="SMART" id="SM00345">
    <property type="entry name" value="HTH_GNTR"/>
    <property type="match status" value="1"/>
</dbReference>
<evidence type="ECO:0000256" key="3">
    <source>
        <dbReference type="ARBA" id="ARBA00023163"/>
    </source>
</evidence>
<dbReference type="InterPro" id="IPR011711">
    <property type="entry name" value="GntR_C"/>
</dbReference>
<dbReference type="InterPro" id="IPR036388">
    <property type="entry name" value="WH-like_DNA-bd_sf"/>
</dbReference>
<dbReference type="CDD" id="cd07377">
    <property type="entry name" value="WHTH_GntR"/>
    <property type="match status" value="1"/>
</dbReference>
<keyword evidence="2 5" id="KW-0238">DNA-binding</keyword>
<name>A0ABU2B994_9CORY</name>
<protein>
    <submittedName>
        <fullName evidence="5">DNA-binding GntR family transcriptional regulator</fullName>
    </submittedName>
</protein>
<evidence type="ECO:0000256" key="1">
    <source>
        <dbReference type="ARBA" id="ARBA00023015"/>
    </source>
</evidence>
<keyword evidence="3" id="KW-0804">Transcription</keyword>
<dbReference type="SMART" id="SM00895">
    <property type="entry name" value="FCD"/>
    <property type="match status" value="1"/>
</dbReference>
<dbReference type="InterPro" id="IPR008920">
    <property type="entry name" value="TF_FadR/GntR_C"/>
</dbReference>
<evidence type="ECO:0000313" key="6">
    <source>
        <dbReference type="Proteomes" id="UP001183619"/>
    </source>
</evidence>
<reference evidence="5 6" key="1">
    <citation type="submission" date="2023-07" db="EMBL/GenBank/DDBJ databases">
        <title>Sequencing the genomes of 1000 actinobacteria strains.</title>
        <authorList>
            <person name="Klenk H.-P."/>
        </authorList>
    </citation>
    <scope>NUCLEOTIDE SEQUENCE [LARGE SCALE GENOMIC DNA]</scope>
    <source>
        <strain evidence="5 6">DSM 44508</strain>
    </source>
</reference>
<dbReference type="InterPro" id="IPR036390">
    <property type="entry name" value="WH_DNA-bd_sf"/>
</dbReference>
<gene>
    <name evidence="5" type="ORF">J2S37_001725</name>
</gene>
<evidence type="ECO:0000313" key="5">
    <source>
        <dbReference type="EMBL" id="MDR7355187.1"/>
    </source>
</evidence>
<proteinExistence type="predicted"/>
<organism evidence="5 6">
    <name type="scientific">Corynebacterium felinum</name>
    <dbReference type="NCBI Taxonomy" id="131318"/>
    <lineage>
        <taxon>Bacteria</taxon>
        <taxon>Bacillati</taxon>
        <taxon>Actinomycetota</taxon>
        <taxon>Actinomycetes</taxon>
        <taxon>Mycobacteriales</taxon>
        <taxon>Corynebacteriaceae</taxon>
        <taxon>Corynebacterium</taxon>
    </lineage>
</organism>
<feature type="domain" description="HTH gntR-type" evidence="4">
    <location>
        <begin position="9"/>
        <end position="76"/>
    </location>
</feature>
<evidence type="ECO:0000259" key="4">
    <source>
        <dbReference type="PROSITE" id="PS50949"/>
    </source>
</evidence>
<dbReference type="SUPFAM" id="SSF46785">
    <property type="entry name" value="Winged helix' DNA-binding domain"/>
    <property type="match status" value="1"/>
</dbReference>
<dbReference type="InterPro" id="IPR000524">
    <property type="entry name" value="Tscrpt_reg_HTH_GntR"/>
</dbReference>
<dbReference type="EMBL" id="JAVDYF010000001">
    <property type="protein sequence ID" value="MDR7355187.1"/>
    <property type="molecule type" value="Genomic_DNA"/>
</dbReference>
<dbReference type="Pfam" id="PF07729">
    <property type="entry name" value="FCD"/>
    <property type="match status" value="1"/>
</dbReference>
<accession>A0ABU2B994</accession>
<dbReference type="Gene3D" id="1.20.120.530">
    <property type="entry name" value="GntR ligand-binding domain-like"/>
    <property type="match status" value="1"/>
</dbReference>
<comment type="caution">
    <text evidence="5">The sequence shown here is derived from an EMBL/GenBank/DDBJ whole genome shotgun (WGS) entry which is preliminary data.</text>
</comment>
<dbReference type="PROSITE" id="PS50949">
    <property type="entry name" value="HTH_GNTR"/>
    <property type="match status" value="1"/>
</dbReference>
<dbReference type="PANTHER" id="PTHR43537">
    <property type="entry name" value="TRANSCRIPTIONAL REGULATOR, GNTR FAMILY"/>
    <property type="match status" value="1"/>
</dbReference>
<dbReference type="Gene3D" id="1.10.10.10">
    <property type="entry name" value="Winged helix-like DNA-binding domain superfamily/Winged helix DNA-binding domain"/>
    <property type="match status" value="1"/>
</dbReference>